<dbReference type="PANTHER" id="PTHR34235">
    <property type="entry name" value="SLR1203 PROTEIN-RELATED"/>
    <property type="match status" value="1"/>
</dbReference>
<comment type="caution">
    <text evidence="1">The sequence shown here is derived from an EMBL/GenBank/DDBJ whole genome shotgun (WGS) entry which is preliminary data.</text>
</comment>
<dbReference type="InterPro" id="IPR002636">
    <property type="entry name" value="DUF29"/>
</dbReference>
<dbReference type="AlphaFoldDB" id="A0A0F0CR97"/>
<sequence length="161" mass="18698">MEILEIKDKLTTQPVGLSPSSLYETDFYQWTLHNAELLRQGRFSEIDTENMAEEIENLGGNNKRELLHRLVILIMHLLKWQYQPERRSRSWKSTVVAQRENIDSLLEQSPSLRYGIETVIAKALVKAGKQFEAETGISRKVLPGACPYTFEQIMDDEFWPD</sequence>
<dbReference type="Gene3D" id="1.20.1220.20">
    <property type="entry name" value="Uncharcterised protein PF01724"/>
    <property type="match status" value="1"/>
</dbReference>
<proteinExistence type="predicted"/>
<accession>A0A0F0CR97</accession>
<name>A0A0F0CR97_9BACT</name>
<keyword evidence="2" id="KW-1185">Reference proteome</keyword>
<dbReference type="PATRIC" id="fig|1609969.3.peg.2223"/>
<gene>
    <name evidence="1" type="ORF">OMAG_002090</name>
</gene>
<dbReference type="Pfam" id="PF01724">
    <property type="entry name" value="DUF29"/>
    <property type="match status" value="1"/>
</dbReference>
<evidence type="ECO:0000313" key="2">
    <source>
        <dbReference type="Proteomes" id="UP000033428"/>
    </source>
</evidence>
<organism evidence="1 2">
    <name type="scientific">Candidatus Omnitrophus magneticus</name>
    <dbReference type="NCBI Taxonomy" id="1609969"/>
    <lineage>
        <taxon>Bacteria</taxon>
        <taxon>Pseudomonadati</taxon>
        <taxon>Candidatus Omnitrophota</taxon>
        <taxon>Candidatus Omnitrophus</taxon>
    </lineage>
</organism>
<reference evidence="1 2" key="1">
    <citation type="submission" date="2015-02" db="EMBL/GenBank/DDBJ databases">
        <title>Single-cell genomics of uncultivated deep-branching MTB reveals a conserved set of magnetosome genes.</title>
        <authorList>
            <person name="Kolinko S."/>
            <person name="Richter M."/>
            <person name="Glockner F.O."/>
            <person name="Brachmann A."/>
            <person name="Schuler D."/>
        </authorList>
    </citation>
    <scope>NUCLEOTIDE SEQUENCE [LARGE SCALE GENOMIC DNA]</scope>
    <source>
        <strain evidence="1">SKK-01</strain>
    </source>
</reference>
<dbReference type="EMBL" id="JYNY01000412">
    <property type="protein sequence ID" value="KJJ84041.1"/>
    <property type="molecule type" value="Genomic_DNA"/>
</dbReference>
<dbReference type="Proteomes" id="UP000033428">
    <property type="component" value="Unassembled WGS sequence"/>
</dbReference>
<evidence type="ECO:0000313" key="1">
    <source>
        <dbReference type="EMBL" id="KJJ84041.1"/>
    </source>
</evidence>
<protein>
    <submittedName>
        <fullName evidence="1">Protein containing DUF29</fullName>
    </submittedName>
</protein>